<dbReference type="GO" id="GO:0030313">
    <property type="term" value="C:cell envelope"/>
    <property type="evidence" value="ECO:0007669"/>
    <property type="project" value="UniProtKB-SubCell"/>
</dbReference>
<keyword evidence="3" id="KW-0964">Secreted</keyword>
<accession>A0A554VAT6</accession>
<organism evidence="7 8">
    <name type="scientific">Aquimarina algiphila</name>
    <dbReference type="NCBI Taxonomy" id="2047982"/>
    <lineage>
        <taxon>Bacteria</taxon>
        <taxon>Pseudomonadati</taxon>
        <taxon>Bacteroidota</taxon>
        <taxon>Flavobacteriia</taxon>
        <taxon>Flavobacteriales</taxon>
        <taxon>Flavobacteriaceae</taxon>
        <taxon>Aquimarina</taxon>
    </lineage>
</organism>
<keyword evidence="2" id="KW-0134">Cell wall</keyword>
<dbReference type="PANTHER" id="PTHR31018">
    <property type="entry name" value="SPORULATION-SPECIFIC PROTEIN-RELATED"/>
    <property type="match status" value="1"/>
</dbReference>
<dbReference type="Pfam" id="PF18962">
    <property type="entry name" value="Por_Secre_tail"/>
    <property type="match status" value="1"/>
</dbReference>
<dbReference type="NCBIfam" id="TIGR04183">
    <property type="entry name" value="Por_Secre_tail"/>
    <property type="match status" value="1"/>
</dbReference>
<name>A0A554VAT6_9FLAO</name>
<keyword evidence="8" id="KW-1185">Reference proteome</keyword>
<sequence length="625" mass="67944">MRKSIFFYSMLLFTIHFGIAQVYNGNIVLTTQAEIDAFNYTEITGSLTIREVSPGAINNITNLSILKSIGSIRIEGNSVLNDIDGLSNLTSFGFGSVSIVNNASLQNINGLSNVRSEVGFIRIENNELLENIDGLAGLSSSEFDGGGLIISDNSSLRNVDGLLGITTVLDIFTISGNPELENLDGLSNAATFILVEFGFVLTNNVNLRDACGIVPLLKSYLDVGDMFIFSIENNGPNASTTETILNFDCCIKFEGDLVLSSQEEIDNFNYCEITGSLIIKESVTNNITDLSNLSKLEILGLDLKIDSNAALTTINGFENLTSIRIIDIRDNPSLVSVQGFTKLTKLDSFVAFRNDSLENIEGLSKIKTLRDFKIVVSNVSNLPDLSNLQSIRGDLNLDGTKINDLSALQSLQNIGNIFLFRNSLLDNIDGLSGAAINSIVIRITQNQALRNVDGLTDFSSIRADVIIAHNAELDNLDGLSNLRSVGGRLIIVNNPILRDACGIVSLLNIPGSVTGEIRIADNGSNTSSVDVIIENCTNKVQTTNTIQSSKLYIYPIPSNRNQVYIKNGKENTEYQIVSFLGEVVAEGTINSNNQQVIFSRSLQEGVYFVRITDGQKVENRTLVVN</sequence>
<evidence type="ECO:0000256" key="3">
    <source>
        <dbReference type="ARBA" id="ARBA00022525"/>
    </source>
</evidence>
<gene>
    <name evidence="7" type="ORF">FOF46_29625</name>
</gene>
<feature type="domain" description="Secretion system C-terminal sorting" evidence="6">
    <location>
        <begin position="553"/>
        <end position="623"/>
    </location>
</feature>
<evidence type="ECO:0000256" key="5">
    <source>
        <dbReference type="ARBA" id="ARBA00023180"/>
    </source>
</evidence>
<evidence type="ECO:0000256" key="4">
    <source>
        <dbReference type="ARBA" id="ARBA00022729"/>
    </source>
</evidence>
<comment type="caution">
    <text evidence="7">The sequence shown here is derived from an EMBL/GenBank/DDBJ whole genome shotgun (WGS) entry which is preliminary data.</text>
</comment>
<dbReference type="PANTHER" id="PTHR31018:SF3">
    <property type="entry name" value="RECEPTOR PROTEIN-TYROSINE KINASE"/>
    <property type="match status" value="1"/>
</dbReference>
<proteinExistence type="predicted"/>
<keyword evidence="4" id="KW-0732">Signal</keyword>
<dbReference type="EMBL" id="VLNR01000117">
    <property type="protein sequence ID" value="TSE03329.1"/>
    <property type="molecule type" value="Genomic_DNA"/>
</dbReference>
<evidence type="ECO:0000313" key="8">
    <source>
        <dbReference type="Proteomes" id="UP000318833"/>
    </source>
</evidence>
<protein>
    <submittedName>
        <fullName evidence="7">T9SS type A sorting domain-containing protein</fullName>
    </submittedName>
</protein>
<evidence type="ECO:0000313" key="7">
    <source>
        <dbReference type="EMBL" id="TSE03329.1"/>
    </source>
</evidence>
<dbReference type="InterPro" id="IPR026444">
    <property type="entry name" value="Secre_tail"/>
</dbReference>
<reference evidence="7 8" key="1">
    <citation type="submission" date="2019-07" db="EMBL/GenBank/DDBJ databases">
        <title>The draft genome sequence of Aquimarina algiphila M91.</title>
        <authorList>
            <person name="Meng X."/>
        </authorList>
    </citation>
    <scope>NUCLEOTIDE SEQUENCE [LARGE SCALE GENOMIC DNA]</scope>
    <source>
        <strain evidence="7 8">M91</strain>
    </source>
</reference>
<dbReference type="InterPro" id="IPR051648">
    <property type="entry name" value="CWI-Assembly_Regulator"/>
</dbReference>
<dbReference type="RefSeq" id="WP_143919053.1">
    <property type="nucleotide sequence ID" value="NZ_CANMIK010000050.1"/>
</dbReference>
<dbReference type="OrthoDB" id="1186368at2"/>
<dbReference type="Gene3D" id="3.80.10.10">
    <property type="entry name" value="Ribonuclease Inhibitor"/>
    <property type="match status" value="1"/>
</dbReference>
<dbReference type="Gene3D" id="3.80.20.20">
    <property type="entry name" value="Receptor L-domain"/>
    <property type="match status" value="1"/>
</dbReference>
<dbReference type="SUPFAM" id="SSF52058">
    <property type="entry name" value="L domain-like"/>
    <property type="match status" value="2"/>
</dbReference>
<dbReference type="AlphaFoldDB" id="A0A554VAT6"/>
<evidence type="ECO:0000256" key="2">
    <source>
        <dbReference type="ARBA" id="ARBA00022512"/>
    </source>
</evidence>
<comment type="subcellular location">
    <subcellularLocation>
        <location evidence="1">Secreted</location>
        <location evidence="1">Cell wall</location>
    </subcellularLocation>
</comment>
<keyword evidence="5" id="KW-0325">Glycoprotein</keyword>
<evidence type="ECO:0000256" key="1">
    <source>
        <dbReference type="ARBA" id="ARBA00004191"/>
    </source>
</evidence>
<dbReference type="InterPro" id="IPR036941">
    <property type="entry name" value="Rcpt_L-dom_sf"/>
</dbReference>
<dbReference type="InterPro" id="IPR032675">
    <property type="entry name" value="LRR_dom_sf"/>
</dbReference>
<dbReference type="Proteomes" id="UP000318833">
    <property type="component" value="Unassembled WGS sequence"/>
</dbReference>
<evidence type="ECO:0000259" key="6">
    <source>
        <dbReference type="Pfam" id="PF18962"/>
    </source>
</evidence>